<dbReference type="PANTHER" id="PTHR11439">
    <property type="entry name" value="GAG-POL-RELATED RETROTRANSPOSON"/>
    <property type="match status" value="1"/>
</dbReference>
<dbReference type="EMBL" id="BKCJ010007483">
    <property type="protein sequence ID" value="GEU77484.1"/>
    <property type="molecule type" value="Genomic_DNA"/>
</dbReference>
<accession>A0A6L2MYY8</accession>
<feature type="compositionally biased region" description="Basic and acidic residues" evidence="2">
    <location>
        <begin position="134"/>
        <end position="147"/>
    </location>
</feature>
<dbReference type="AlphaFoldDB" id="A0A6L2MYY8"/>
<feature type="compositionally biased region" description="Polar residues" evidence="2">
    <location>
        <begin position="862"/>
        <end position="896"/>
    </location>
</feature>
<evidence type="ECO:0000256" key="2">
    <source>
        <dbReference type="SAM" id="MobiDB-lite"/>
    </source>
</evidence>
<feature type="compositionally biased region" description="Basic and acidic residues" evidence="2">
    <location>
        <begin position="89"/>
        <end position="116"/>
    </location>
</feature>
<feature type="domain" description="GAG-pre-integrase" evidence="4">
    <location>
        <begin position="759"/>
        <end position="811"/>
    </location>
</feature>
<evidence type="ECO:0000259" key="3">
    <source>
        <dbReference type="Pfam" id="PF07727"/>
    </source>
</evidence>
<protein>
    <submittedName>
        <fullName evidence="5">Retrovirus-related Pol polyprotein from transposon TNT 1-94</fullName>
    </submittedName>
</protein>
<feature type="region of interest" description="Disordered" evidence="2">
    <location>
        <begin position="862"/>
        <end position="900"/>
    </location>
</feature>
<feature type="compositionally biased region" description="Polar residues" evidence="2">
    <location>
        <begin position="117"/>
        <end position="127"/>
    </location>
</feature>
<feature type="compositionally biased region" description="Low complexity" evidence="2">
    <location>
        <begin position="443"/>
        <end position="452"/>
    </location>
</feature>
<dbReference type="Pfam" id="PF07727">
    <property type="entry name" value="RVT_2"/>
    <property type="match status" value="1"/>
</dbReference>
<dbReference type="Pfam" id="PF13976">
    <property type="entry name" value="gag_pre-integrs"/>
    <property type="match status" value="1"/>
</dbReference>
<reference evidence="5" key="1">
    <citation type="journal article" date="2019" name="Sci. Rep.">
        <title>Draft genome of Tanacetum cinerariifolium, the natural source of mosquito coil.</title>
        <authorList>
            <person name="Yamashiro T."/>
            <person name="Shiraishi A."/>
            <person name="Satake H."/>
            <person name="Nakayama K."/>
        </authorList>
    </citation>
    <scope>NUCLEOTIDE SEQUENCE</scope>
</reference>
<sequence length="1258" mass="144651">METKDTLSSCSDSKEKEIQQLQNHAKILKENSLNKLNSLQTTIPHLSSVNYSMYYKFRDAFHLLFKADERTFKSVLSRNMQNLERQLNKETLHEKDSNSDLHKECSRIVSDKRNDQGLENQSNTSGDESPVSRNECKDKSTSRDDMNIRPSYDTEPMVETEFERYKALNDRTVDYDKLERAEVEPLGPGFEFDDQEWVEMGSFLFESNNKETKFEVTLCGNVATVAAITGAHDEKKKKEQGTCLLDSGIGRTPSSQMHSIMAAGLRDRPPILAIGRYAQWRSRFLRYIDTRPNGDALRKCILEEWSRFVTIVKQQHKLDEVFYYKLFDILKQYQKEVNELRAERIAKTANPLALVATAQPHQDSYYQTSKSHKSYAPTSRNSLPTRSHGTIRHKGKEIAKLITPPSESAFGEDSNPKQAQKDKEMHKNLALIAKYFKKIYKPTNNNLRTSSNTRHKNVDTTPRYKNDNQTGQFGTQRRMTIAGARETVGGQVVQQFGIQCFNCKEFDMDEEIYEQEWKHITAIWQRYRKFLLQTQELILSHLNSHVNLDSPDMCDNDIQNDQNAIECDDERVALANLIANLKLDVDENKKIQKHLKKANTSLTQELTECKSILAETSKTLRESNSIRDSCLIALQNKQTEFEKYKTLNDRTVYYDKLEHNLNKTLGLLAQKDIDIIEGLKLKAYEISVVQEKHNELVKQSLLTKLHYEGLVKEKKGLNHNLFSVGQFCDADLEVAFQKSTCFVKDLQGNDLLTDNRGSDLYTISIQETMSSTPICLMANASPTQAWFWHQRLSHLNFDYINPLSKKDVTKVVLSSKGWLNLLHMDLCGLMQVATNITVPSQQELDLLFGPLYDEFFTAGTSSVNKSTSPTNNSAQQDTTPTTNIHPTSEPSTPTNVNAEENNDNQAEDEFINPFCTSVWEVIESSSHNIAKGYTQEEGIDFEESFAPVDRLKAVRIFVAYVAHKSFLIYQMDVKTEFRNGPLKEEVYVAQPDGFVDPDHPEKFYLLRKVLYGLKQAPRAWYDELSKFLISKCFTKGTIDLTLFMIRYGEDILYVQIYFDDIIFGSTNPKFSKQFEKLMHGRFEMSLMGEMKFFLVLQIHQSPRGIFINQAKYTLDILKKHGMEERQSIGTPMATKPKLDASLSGKLVDQTDYHSKIGSLMYLKSSRPDIVHVVCYCARYQARPTKKHLKEVKRIFRYLRGTINMGLWYLKDSKLELKGFSNADHAECIDTRKITSKGIQFLGDKLVSWMSKKHDYTPM</sequence>
<dbReference type="InterPro" id="IPR013103">
    <property type="entry name" value="RVT_2"/>
</dbReference>
<gene>
    <name evidence="5" type="ORF">Tci_049462</name>
</gene>
<feature type="compositionally biased region" description="Basic and acidic residues" evidence="2">
    <location>
        <begin position="456"/>
        <end position="466"/>
    </location>
</feature>
<evidence type="ECO:0000256" key="1">
    <source>
        <dbReference type="SAM" id="Coils"/>
    </source>
</evidence>
<feature type="domain" description="Reverse transcriptase Ty1/copia-type" evidence="3">
    <location>
        <begin position="926"/>
        <end position="1133"/>
    </location>
</feature>
<evidence type="ECO:0000313" key="5">
    <source>
        <dbReference type="EMBL" id="GEU77484.1"/>
    </source>
</evidence>
<proteinExistence type="predicted"/>
<organism evidence="5">
    <name type="scientific">Tanacetum cinerariifolium</name>
    <name type="common">Dalmatian daisy</name>
    <name type="synonym">Chrysanthemum cinerariifolium</name>
    <dbReference type="NCBI Taxonomy" id="118510"/>
    <lineage>
        <taxon>Eukaryota</taxon>
        <taxon>Viridiplantae</taxon>
        <taxon>Streptophyta</taxon>
        <taxon>Embryophyta</taxon>
        <taxon>Tracheophyta</taxon>
        <taxon>Spermatophyta</taxon>
        <taxon>Magnoliopsida</taxon>
        <taxon>eudicotyledons</taxon>
        <taxon>Gunneridae</taxon>
        <taxon>Pentapetalae</taxon>
        <taxon>asterids</taxon>
        <taxon>campanulids</taxon>
        <taxon>Asterales</taxon>
        <taxon>Asteraceae</taxon>
        <taxon>Asteroideae</taxon>
        <taxon>Anthemideae</taxon>
        <taxon>Anthemidinae</taxon>
        <taxon>Tanacetum</taxon>
    </lineage>
</organism>
<name>A0A6L2MYY8_TANCI</name>
<dbReference type="PANTHER" id="PTHR11439:SF509">
    <property type="entry name" value="RNA-DIRECTED DNA POLYMERASE"/>
    <property type="match status" value="1"/>
</dbReference>
<feature type="region of interest" description="Disordered" evidence="2">
    <location>
        <begin position="443"/>
        <end position="471"/>
    </location>
</feature>
<feature type="coiled-coil region" evidence="1">
    <location>
        <begin position="323"/>
        <end position="350"/>
    </location>
</feature>
<feature type="region of interest" description="Disordered" evidence="2">
    <location>
        <begin position="364"/>
        <end position="423"/>
    </location>
</feature>
<dbReference type="InterPro" id="IPR025724">
    <property type="entry name" value="GAG-pre-integrase_dom"/>
</dbReference>
<keyword evidence="1" id="KW-0175">Coiled coil</keyword>
<comment type="caution">
    <text evidence="5">The sequence shown here is derived from an EMBL/GenBank/DDBJ whole genome shotgun (WGS) entry which is preliminary data.</text>
</comment>
<evidence type="ECO:0000259" key="4">
    <source>
        <dbReference type="Pfam" id="PF13976"/>
    </source>
</evidence>
<dbReference type="InterPro" id="IPR043502">
    <property type="entry name" value="DNA/RNA_pol_sf"/>
</dbReference>
<feature type="region of interest" description="Disordered" evidence="2">
    <location>
        <begin position="89"/>
        <end position="152"/>
    </location>
</feature>
<dbReference type="SUPFAM" id="SSF56672">
    <property type="entry name" value="DNA/RNA polymerases"/>
    <property type="match status" value="1"/>
</dbReference>
<feature type="compositionally biased region" description="Polar residues" evidence="2">
    <location>
        <begin position="376"/>
        <end position="388"/>
    </location>
</feature>